<reference evidence="1 2" key="1">
    <citation type="submission" date="2018-11" db="EMBL/GenBank/DDBJ databases">
        <authorList>
            <consortium name="Pathogen Informatics"/>
        </authorList>
    </citation>
    <scope>NUCLEOTIDE SEQUENCE [LARGE SCALE GENOMIC DNA]</scope>
    <source>
        <strain evidence="1 2">MHpl1</strain>
    </source>
</reference>
<dbReference type="Proteomes" id="UP000268014">
    <property type="component" value="Unassembled WGS sequence"/>
</dbReference>
<evidence type="ECO:0000313" key="2">
    <source>
        <dbReference type="Proteomes" id="UP000268014"/>
    </source>
</evidence>
<accession>A0A3P8A637</accession>
<dbReference type="AlphaFoldDB" id="A0A3P8A637"/>
<proteinExistence type="predicted"/>
<gene>
    <name evidence="1" type="ORF">HPLM_LOCUS21753</name>
</gene>
<keyword evidence="2" id="KW-1185">Reference proteome</keyword>
<sequence length="96" mass="11662">MLVQSAKFCRCCTEGLQITDLYCICHFLQSFIDGNTATTFKQSRTCHIYNEIFHQEPHVDLYRPYFDIECGLLWRKQRRDFIIKFFMNFFQRWTGT</sequence>
<evidence type="ECO:0000313" key="1">
    <source>
        <dbReference type="EMBL" id="VDO92057.1"/>
    </source>
</evidence>
<organism evidence="1 2">
    <name type="scientific">Haemonchus placei</name>
    <name type="common">Barber's pole worm</name>
    <dbReference type="NCBI Taxonomy" id="6290"/>
    <lineage>
        <taxon>Eukaryota</taxon>
        <taxon>Metazoa</taxon>
        <taxon>Ecdysozoa</taxon>
        <taxon>Nematoda</taxon>
        <taxon>Chromadorea</taxon>
        <taxon>Rhabditida</taxon>
        <taxon>Rhabditina</taxon>
        <taxon>Rhabditomorpha</taxon>
        <taxon>Strongyloidea</taxon>
        <taxon>Trichostrongylidae</taxon>
        <taxon>Haemonchus</taxon>
    </lineage>
</organism>
<protein>
    <submittedName>
        <fullName evidence="1">Uncharacterized protein</fullName>
    </submittedName>
</protein>
<dbReference type="EMBL" id="UZAF01024026">
    <property type="protein sequence ID" value="VDO92057.1"/>
    <property type="molecule type" value="Genomic_DNA"/>
</dbReference>
<name>A0A3P8A637_HAEPC</name>